<geneLocation type="mitochondrion" evidence="2"/>
<evidence type="ECO:0000313" key="3">
    <source>
        <dbReference type="Proteomes" id="UP000583929"/>
    </source>
</evidence>
<protein>
    <submittedName>
        <fullName evidence="2">Uncharacterized protein</fullName>
    </submittedName>
</protein>
<organism evidence="2 3">
    <name type="scientific">Cannabis sativa</name>
    <name type="common">Hemp</name>
    <name type="synonym">Marijuana</name>
    <dbReference type="NCBI Taxonomy" id="3483"/>
    <lineage>
        <taxon>Eukaryota</taxon>
        <taxon>Viridiplantae</taxon>
        <taxon>Streptophyta</taxon>
        <taxon>Embryophyta</taxon>
        <taxon>Tracheophyta</taxon>
        <taxon>Spermatophyta</taxon>
        <taxon>Magnoliopsida</taxon>
        <taxon>eudicotyledons</taxon>
        <taxon>Gunneridae</taxon>
        <taxon>Pentapetalae</taxon>
        <taxon>rosids</taxon>
        <taxon>fabids</taxon>
        <taxon>Rosales</taxon>
        <taxon>Cannabaceae</taxon>
        <taxon>Cannabis</taxon>
    </lineage>
</organism>
<reference evidence="2 3" key="1">
    <citation type="journal article" date="2020" name="bioRxiv">
        <title>Sequence and annotation of 42 cannabis genomes reveals extensive copy number variation in cannabinoid synthesis and pathogen resistance genes.</title>
        <authorList>
            <person name="Mckernan K.J."/>
            <person name="Helbert Y."/>
            <person name="Kane L.T."/>
            <person name="Ebling H."/>
            <person name="Zhang L."/>
            <person name="Liu B."/>
            <person name="Eaton Z."/>
            <person name="Mclaughlin S."/>
            <person name="Kingan S."/>
            <person name="Baybayan P."/>
            <person name="Concepcion G."/>
            <person name="Jordan M."/>
            <person name="Riva A."/>
            <person name="Barbazuk W."/>
            <person name="Harkins T."/>
        </authorList>
    </citation>
    <scope>NUCLEOTIDE SEQUENCE [LARGE SCALE GENOMIC DNA]</scope>
    <source>
        <strain evidence="3">cv. Jamaican Lion 4</strain>
        <tissue evidence="2">Leaf</tissue>
    </source>
</reference>
<gene>
    <name evidence="2" type="ORF">G4B88_002377</name>
</gene>
<keyword evidence="2" id="KW-0496">Mitochondrion</keyword>
<accession>A0A7J6DV25</accession>
<dbReference type="Gene3D" id="3.30.1440.10">
    <property type="match status" value="1"/>
</dbReference>
<keyword evidence="3" id="KW-1185">Reference proteome</keyword>
<proteinExistence type="predicted"/>
<dbReference type="Proteomes" id="UP000583929">
    <property type="component" value="Unassembled WGS sequence"/>
</dbReference>
<feature type="region of interest" description="Disordered" evidence="1">
    <location>
        <begin position="1"/>
        <end position="38"/>
    </location>
</feature>
<dbReference type="EMBL" id="JAATIQ010000614">
    <property type="protein sequence ID" value="KAF4349955.1"/>
    <property type="molecule type" value="Genomic_DNA"/>
</dbReference>
<dbReference type="AlphaFoldDB" id="A0A7J6DV25"/>
<comment type="caution">
    <text evidence="2">The sequence shown here is derived from an EMBL/GenBank/DDBJ whole genome shotgun (WGS) entry which is preliminary data.</text>
</comment>
<name>A0A7J6DV25_CANSA</name>
<evidence type="ECO:0000256" key="1">
    <source>
        <dbReference type="SAM" id="MobiDB-lite"/>
    </source>
</evidence>
<dbReference type="InterPro" id="IPR022803">
    <property type="entry name" value="Ribosomal_uL5_dom_sf"/>
</dbReference>
<dbReference type="SUPFAM" id="SSF55282">
    <property type="entry name" value="RL5-like"/>
    <property type="match status" value="1"/>
</dbReference>
<evidence type="ECO:0000313" key="2">
    <source>
        <dbReference type="EMBL" id="KAF4349955.1"/>
    </source>
</evidence>
<feature type="region of interest" description="Disordered" evidence="1">
    <location>
        <begin position="89"/>
        <end position="130"/>
    </location>
</feature>
<sequence length="355" mass="39730">MPAAPIGWFLPEDVPGRKDSEGSTGSRSLSQRRRMRQSHYTLREEVCKPVQHPEKEVLDESVCQRHPGMNRYQRTCLCELPCARIEKDSRDRPGLASPYLCLPNMPENGQSENADRKDPRHSSARHTCHENGGPLRKPLFGVSPMGLIGAGSFLIELDGNWLTSGWQLLTLIHVDQHADTLPEHAGMSLTYWLIGGFPSLSIRIGAIAINDMTATIGQKPYVTHAKKSIATFKLREGAGGGARLQVGIIDHLATVGPYSTYAYVKLTWNRQLTTLNSRPESLRERVELIHHRGIAEPIFMNNLFPTDGTSRWRQERISPCNEQGECDEQKKCGLLVQGPIQKSRVPMKQRLLTEG</sequence>